<dbReference type="InterPro" id="IPR012944">
    <property type="entry name" value="SusD_RagB_dom"/>
</dbReference>
<evidence type="ECO:0000313" key="9">
    <source>
        <dbReference type="EMBL" id="MDB9222556.1"/>
    </source>
</evidence>
<evidence type="ECO:0000256" key="5">
    <source>
        <dbReference type="ARBA" id="ARBA00023237"/>
    </source>
</evidence>
<dbReference type="Pfam" id="PF14322">
    <property type="entry name" value="SusD-like_3"/>
    <property type="match status" value="1"/>
</dbReference>
<sequence length="499" mass="57171">MKKLHIYLLLLLGLLVSSCNDWLDVKPRTQVRNDEMYDSYKGFKDALTACYIKMNDRKLYGQQMNISAVEFLAQHWEIDYPNSMVAEVALKDFDYKDDQAKTVIKNIYGGLYNVIVQANAVLQNIRDNGQVITDDATRAVIEGEAYAIRAFCHFDVLRLFGQIPKNATIQVALPYAETVSIKAVAYYSYTDFITKIEDDLTKAETLLKDNDPIFKYTFNQLNRFESSDANKITLEDAYMGYRQFRFNYYAVKALEARFFMYIGETAKAYAAAKAVIDAKNADGTKVLTLAGTEDYNKGNFALPSECVLALNNFELEDYVNDLFAVDKLNNFTVLYMNVSKIADLFSGQQTSANNRYNFAWDMSKTDLSGVNKPVLHKYYQDPDASYSSVDLATQKQVVPLIRLSEMYLIAMETTTSLAEANTMYIDYMQARNIPAEGFKSQEDLRAEIVNEYRREFFGEGQMFFTYKRMGATTMLWRNEDVSEENYIVALPDTEYNPNL</sequence>
<dbReference type="AlphaFoldDB" id="A0AAW6FG65"/>
<dbReference type="PROSITE" id="PS51257">
    <property type="entry name" value="PROKAR_LIPOPROTEIN"/>
    <property type="match status" value="1"/>
</dbReference>
<evidence type="ECO:0000313" key="10">
    <source>
        <dbReference type="Proteomes" id="UP001212263"/>
    </source>
</evidence>
<comment type="caution">
    <text evidence="9">The sequence shown here is derived from an EMBL/GenBank/DDBJ whole genome shotgun (WGS) entry which is preliminary data.</text>
</comment>
<dbReference type="EMBL" id="JAQMRD010000005">
    <property type="protein sequence ID" value="MDB9222556.1"/>
    <property type="molecule type" value="Genomic_DNA"/>
</dbReference>
<feature type="domain" description="SusD-like N-terminal" evidence="8">
    <location>
        <begin position="21"/>
        <end position="217"/>
    </location>
</feature>
<evidence type="ECO:0000256" key="1">
    <source>
        <dbReference type="ARBA" id="ARBA00004442"/>
    </source>
</evidence>
<evidence type="ECO:0000256" key="2">
    <source>
        <dbReference type="ARBA" id="ARBA00006275"/>
    </source>
</evidence>
<dbReference type="InterPro" id="IPR033985">
    <property type="entry name" value="SusD-like_N"/>
</dbReference>
<dbReference type="Pfam" id="PF07980">
    <property type="entry name" value="SusD_RagB"/>
    <property type="match status" value="1"/>
</dbReference>
<feature type="domain" description="RagB/SusD" evidence="7">
    <location>
        <begin position="369"/>
        <end position="480"/>
    </location>
</feature>
<evidence type="ECO:0000256" key="3">
    <source>
        <dbReference type="ARBA" id="ARBA00022729"/>
    </source>
</evidence>
<protein>
    <submittedName>
        <fullName evidence="9">RagB/SusD family nutrient uptake outer membrane protein</fullName>
    </submittedName>
</protein>
<proteinExistence type="inferred from homology"/>
<dbReference type="SUPFAM" id="SSF48452">
    <property type="entry name" value="TPR-like"/>
    <property type="match status" value="1"/>
</dbReference>
<dbReference type="Gene3D" id="1.25.40.390">
    <property type="match status" value="2"/>
</dbReference>
<evidence type="ECO:0000256" key="6">
    <source>
        <dbReference type="SAM" id="SignalP"/>
    </source>
</evidence>
<comment type="similarity">
    <text evidence="2">Belongs to the SusD family.</text>
</comment>
<feature type="signal peptide" evidence="6">
    <location>
        <begin position="1"/>
        <end position="23"/>
    </location>
</feature>
<evidence type="ECO:0000259" key="7">
    <source>
        <dbReference type="Pfam" id="PF07980"/>
    </source>
</evidence>
<dbReference type="GO" id="GO:0009279">
    <property type="term" value="C:cell outer membrane"/>
    <property type="evidence" value="ECO:0007669"/>
    <property type="project" value="UniProtKB-SubCell"/>
</dbReference>
<keyword evidence="3 6" id="KW-0732">Signal</keyword>
<comment type="subcellular location">
    <subcellularLocation>
        <location evidence="1">Cell outer membrane</location>
    </subcellularLocation>
</comment>
<keyword evidence="5" id="KW-0998">Cell outer membrane</keyword>
<evidence type="ECO:0000259" key="8">
    <source>
        <dbReference type="Pfam" id="PF14322"/>
    </source>
</evidence>
<organism evidence="9 10">
    <name type="scientific">Odoribacter splanchnicus</name>
    <dbReference type="NCBI Taxonomy" id="28118"/>
    <lineage>
        <taxon>Bacteria</taxon>
        <taxon>Pseudomonadati</taxon>
        <taxon>Bacteroidota</taxon>
        <taxon>Bacteroidia</taxon>
        <taxon>Bacteroidales</taxon>
        <taxon>Odoribacteraceae</taxon>
        <taxon>Odoribacter</taxon>
    </lineage>
</organism>
<reference evidence="9" key="1">
    <citation type="submission" date="2023-01" db="EMBL/GenBank/DDBJ databases">
        <title>Human gut microbiome strain richness.</title>
        <authorList>
            <person name="Chen-Liaw A."/>
        </authorList>
    </citation>
    <scope>NUCLEOTIDE SEQUENCE</scope>
    <source>
        <strain evidence="9">RTP21484st1_B7_RTP21484_190118</strain>
    </source>
</reference>
<dbReference type="RefSeq" id="WP_272054978.1">
    <property type="nucleotide sequence ID" value="NZ_JAQMRB010000028.1"/>
</dbReference>
<gene>
    <name evidence="9" type="ORF">PN645_05990</name>
</gene>
<evidence type="ECO:0000256" key="4">
    <source>
        <dbReference type="ARBA" id="ARBA00023136"/>
    </source>
</evidence>
<dbReference type="InterPro" id="IPR011990">
    <property type="entry name" value="TPR-like_helical_dom_sf"/>
</dbReference>
<accession>A0AAW6FG65</accession>
<keyword evidence="4" id="KW-0472">Membrane</keyword>
<feature type="chain" id="PRO_5043464998" evidence="6">
    <location>
        <begin position="24"/>
        <end position="499"/>
    </location>
</feature>
<name>A0AAW6FG65_9BACT</name>
<dbReference type="Proteomes" id="UP001212263">
    <property type="component" value="Unassembled WGS sequence"/>
</dbReference>